<dbReference type="RefSeq" id="WP_346758847.1">
    <property type="nucleotide sequence ID" value="NZ_JAUJEB010000003.1"/>
</dbReference>
<evidence type="ECO:0000313" key="8">
    <source>
        <dbReference type="EMBL" id="MDN5213509.1"/>
    </source>
</evidence>
<evidence type="ECO:0000256" key="3">
    <source>
        <dbReference type="ARBA" id="ARBA00022729"/>
    </source>
</evidence>
<comment type="caution">
    <text evidence="8">The sequence shown here is derived from an EMBL/GenBank/DDBJ whole genome shotgun (WGS) entry which is preliminary data.</text>
</comment>
<dbReference type="SUPFAM" id="SSF48452">
    <property type="entry name" value="TPR-like"/>
    <property type="match status" value="1"/>
</dbReference>
<comment type="subcellular location">
    <subcellularLocation>
        <location evidence="1">Cell outer membrane</location>
    </subcellularLocation>
</comment>
<evidence type="ECO:0000256" key="5">
    <source>
        <dbReference type="ARBA" id="ARBA00023237"/>
    </source>
</evidence>
<reference evidence="8" key="1">
    <citation type="submission" date="2023-06" db="EMBL/GenBank/DDBJ databases">
        <title>Genomic of Agaribacillus aureum.</title>
        <authorList>
            <person name="Wang G."/>
        </authorList>
    </citation>
    <scope>NUCLEOTIDE SEQUENCE</scope>
    <source>
        <strain evidence="8">BMA12</strain>
    </source>
</reference>
<evidence type="ECO:0000256" key="1">
    <source>
        <dbReference type="ARBA" id="ARBA00004442"/>
    </source>
</evidence>
<evidence type="ECO:0000256" key="4">
    <source>
        <dbReference type="ARBA" id="ARBA00023136"/>
    </source>
</evidence>
<proteinExistence type="inferred from homology"/>
<keyword evidence="9" id="KW-1185">Reference proteome</keyword>
<evidence type="ECO:0000256" key="2">
    <source>
        <dbReference type="ARBA" id="ARBA00006275"/>
    </source>
</evidence>
<evidence type="ECO:0000313" key="9">
    <source>
        <dbReference type="Proteomes" id="UP001172083"/>
    </source>
</evidence>
<dbReference type="Pfam" id="PF07980">
    <property type="entry name" value="SusD_RagB"/>
    <property type="match status" value="1"/>
</dbReference>
<dbReference type="Gene3D" id="1.25.40.390">
    <property type="match status" value="1"/>
</dbReference>
<keyword evidence="3" id="KW-0732">Signal</keyword>
<organism evidence="8 9">
    <name type="scientific">Agaribacillus aureus</name>
    <dbReference type="NCBI Taxonomy" id="3051825"/>
    <lineage>
        <taxon>Bacteria</taxon>
        <taxon>Pseudomonadati</taxon>
        <taxon>Bacteroidota</taxon>
        <taxon>Cytophagia</taxon>
        <taxon>Cytophagales</taxon>
        <taxon>Splendidivirgaceae</taxon>
        <taxon>Agaribacillus</taxon>
    </lineage>
</organism>
<dbReference type="Proteomes" id="UP001172083">
    <property type="component" value="Unassembled WGS sequence"/>
</dbReference>
<sequence>MENKNIKYIICLVMSFLIGACDFDIPNPNAASEDQVLTTAEGLFALSIGIRTTYSAGSNLSALRDVILTPGVTTRELAITSTFQSLIDLEEGGPLLPNDNGNTTRLFTRLNRVKGMAENLIASAPNVPLIEGTRSGFIAYGHLFKAICLGNLAQNFEQVPIDNSLNNDAAFSPRQAAYEEAIQLLEQAISLINTTPISSEFSTTVLAGNIDLGNTLNAYLSRYNLFAGNYQAAIDAADAVDLSSTSIFSFDGENLNPIFDQINNGPPSYTARQNFGTPLLDPADGRLDFYTELYDPVDSTNQNGLPIARLKGFFGANDPIPVYVPGEVLLNKAEALARLNQLNEAITEINKVRTKTDDPFGINADLPAYGGAITAEAVLEEIFLNRRAELFLTGVSLEDSRRFGRPEPPATPDLSSERNRNFYPYPLEERLNNPNTPDDPGI</sequence>
<feature type="region of interest" description="Disordered" evidence="6">
    <location>
        <begin position="401"/>
        <end position="442"/>
    </location>
</feature>
<dbReference type="PROSITE" id="PS51257">
    <property type="entry name" value="PROKAR_LIPOPROTEIN"/>
    <property type="match status" value="1"/>
</dbReference>
<keyword evidence="4" id="KW-0472">Membrane</keyword>
<dbReference type="EMBL" id="JAUJEB010000003">
    <property type="protein sequence ID" value="MDN5213509.1"/>
    <property type="molecule type" value="Genomic_DNA"/>
</dbReference>
<evidence type="ECO:0000256" key="6">
    <source>
        <dbReference type="SAM" id="MobiDB-lite"/>
    </source>
</evidence>
<protein>
    <submittedName>
        <fullName evidence="8">RagB/SusD family nutrient uptake outer membrane protein</fullName>
    </submittedName>
</protein>
<keyword evidence="5" id="KW-0998">Cell outer membrane</keyword>
<feature type="domain" description="RagB/SusD" evidence="7">
    <location>
        <begin position="317"/>
        <end position="412"/>
    </location>
</feature>
<comment type="similarity">
    <text evidence="2">Belongs to the SusD family.</text>
</comment>
<evidence type="ECO:0000259" key="7">
    <source>
        <dbReference type="Pfam" id="PF07980"/>
    </source>
</evidence>
<name>A0ABT8L6X4_9BACT</name>
<accession>A0ABT8L6X4</accession>
<dbReference type="InterPro" id="IPR012944">
    <property type="entry name" value="SusD_RagB_dom"/>
</dbReference>
<gene>
    <name evidence="8" type="ORF">QQ020_15670</name>
</gene>
<dbReference type="InterPro" id="IPR011990">
    <property type="entry name" value="TPR-like_helical_dom_sf"/>
</dbReference>